<feature type="region of interest" description="Disordered" evidence="2">
    <location>
        <begin position="247"/>
        <end position="269"/>
    </location>
</feature>
<feature type="compositionally biased region" description="Acidic residues" evidence="2">
    <location>
        <begin position="434"/>
        <end position="446"/>
    </location>
</feature>
<proteinExistence type="predicted"/>
<dbReference type="Proteomes" id="UP000826656">
    <property type="component" value="Unassembled WGS sequence"/>
</dbReference>
<evidence type="ECO:0000313" key="3">
    <source>
        <dbReference type="EMBL" id="KAH0755981.1"/>
    </source>
</evidence>
<feature type="region of interest" description="Disordered" evidence="2">
    <location>
        <begin position="428"/>
        <end position="451"/>
    </location>
</feature>
<keyword evidence="1" id="KW-0175">Coiled coil</keyword>
<comment type="caution">
    <text evidence="3">The sequence shown here is derived from an EMBL/GenBank/DDBJ whole genome shotgun (WGS) entry which is preliminary data.</text>
</comment>
<feature type="coiled-coil region" evidence="1">
    <location>
        <begin position="101"/>
        <end position="149"/>
    </location>
</feature>
<gene>
    <name evidence="3" type="ORF">KY290_026251</name>
</gene>
<keyword evidence="4" id="KW-1185">Reference proteome</keyword>
<accession>A0ABQ7UVW5</accession>
<feature type="region of interest" description="Disordered" evidence="2">
    <location>
        <begin position="351"/>
        <end position="381"/>
    </location>
</feature>
<dbReference type="EMBL" id="JAIVGD010000018">
    <property type="protein sequence ID" value="KAH0755981.1"/>
    <property type="molecule type" value="Genomic_DNA"/>
</dbReference>
<feature type="compositionally biased region" description="Polar residues" evidence="2">
    <location>
        <begin position="253"/>
        <end position="263"/>
    </location>
</feature>
<sequence length="579" mass="64353">MSAETKPVINSLTRSTWNSGKAYDLKPMVSSSISQASSIPELISYLKSAFRDKEFSLVEGILMDREKQLRTEIQNLKRDFDSVKTGRDLAEKDQAIVDLEKLNMENRLKDMQRKYEELKNEKAEVEAKLKMYLEKFKELESRVSLQEEEAAKNRAVDVSVIQKMVEDLEAEDDDDAVEVNSKASGADGDLQEKQLSPPRAPSVDSTANGNGNGSGKSRDEAAGSGNTDFISTKVNLVNCPDVQTLHPMPSAGGSAQVNSNVSNIEKKRRRSEEADPLLINLACENRAPTIDLSACEAKGCVKKNLNTASGRAGSSTVVHISDSDDENAKACVSKSNDVGRNLTFPHQIKEEDVKETSVSKRKRSLCDSDNGGGSSFSKLKTRSIQELNRDGKLAFSHDNSHKPVFVRRCDDKDGGKSYSQLSSRRSDLYKLDGTGDDSSSDSENDPLSDKSMNMLIQRITKRKIFSSEDDLRSSFEKDPELCMNAICALYRHQISPNISSKGFFATTRQGLSQSDKISIAALGEYLMDGDPENKLRKAVEEVRPKDHAECKRLATKYCDQLYQIYLNKEDRLFLPISKF</sequence>
<protein>
    <submittedName>
        <fullName evidence="3">Uncharacterized protein</fullName>
    </submittedName>
</protein>
<name>A0ABQ7UVW5_SOLTU</name>
<organism evidence="3 4">
    <name type="scientific">Solanum tuberosum</name>
    <name type="common">Potato</name>
    <dbReference type="NCBI Taxonomy" id="4113"/>
    <lineage>
        <taxon>Eukaryota</taxon>
        <taxon>Viridiplantae</taxon>
        <taxon>Streptophyta</taxon>
        <taxon>Embryophyta</taxon>
        <taxon>Tracheophyta</taxon>
        <taxon>Spermatophyta</taxon>
        <taxon>Magnoliopsida</taxon>
        <taxon>eudicotyledons</taxon>
        <taxon>Gunneridae</taxon>
        <taxon>Pentapetalae</taxon>
        <taxon>asterids</taxon>
        <taxon>lamiids</taxon>
        <taxon>Solanales</taxon>
        <taxon>Solanaceae</taxon>
        <taxon>Solanoideae</taxon>
        <taxon>Solaneae</taxon>
        <taxon>Solanum</taxon>
    </lineage>
</organism>
<dbReference type="PANTHER" id="PTHR34380:SF3">
    <property type="entry name" value="FRIGIDA-LIKE PROTEIN"/>
    <property type="match status" value="1"/>
</dbReference>
<feature type="region of interest" description="Disordered" evidence="2">
    <location>
        <begin position="169"/>
        <end position="227"/>
    </location>
</feature>
<dbReference type="PANTHER" id="PTHR34380">
    <property type="entry name" value="BNAA03G12380D PROTEIN"/>
    <property type="match status" value="1"/>
</dbReference>
<reference evidence="3 4" key="1">
    <citation type="journal article" date="2021" name="bioRxiv">
        <title>Chromosome-scale and haplotype-resolved genome assembly of a tetraploid potato cultivar.</title>
        <authorList>
            <person name="Sun H."/>
            <person name="Jiao W.-B."/>
            <person name="Krause K."/>
            <person name="Campoy J.A."/>
            <person name="Goel M."/>
            <person name="Folz-Donahue K."/>
            <person name="Kukat C."/>
            <person name="Huettel B."/>
            <person name="Schneeberger K."/>
        </authorList>
    </citation>
    <scope>NUCLEOTIDE SEQUENCE [LARGE SCALE GENOMIC DNA]</scope>
    <source>
        <strain evidence="3">SolTubOtavaFocal</strain>
        <tissue evidence="3">Leaves</tissue>
    </source>
</reference>
<evidence type="ECO:0000256" key="1">
    <source>
        <dbReference type="SAM" id="Coils"/>
    </source>
</evidence>
<evidence type="ECO:0000313" key="4">
    <source>
        <dbReference type="Proteomes" id="UP000826656"/>
    </source>
</evidence>
<evidence type="ECO:0000256" key="2">
    <source>
        <dbReference type="SAM" id="MobiDB-lite"/>
    </source>
</evidence>